<feature type="compositionally biased region" description="Basic and acidic residues" evidence="1">
    <location>
        <begin position="32"/>
        <end position="44"/>
    </location>
</feature>
<dbReference type="AlphaFoldDB" id="A0A8X7SW97"/>
<evidence type="ECO:0000313" key="2">
    <source>
        <dbReference type="EMBL" id="KAE8245762.1"/>
    </source>
</evidence>
<gene>
    <name evidence="2" type="ORF">A4X06_0g5438</name>
</gene>
<reference evidence="2" key="1">
    <citation type="submission" date="2016-04" db="EMBL/GenBank/DDBJ databases">
        <authorList>
            <person name="Nguyen H.D."/>
            <person name="Samba Siva P."/>
            <person name="Cullis J."/>
            <person name="Levesque C.A."/>
            <person name="Hambleton S."/>
        </authorList>
    </citation>
    <scope>NUCLEOTIDE SEQUENCE</scope>
    <source>
        <strain evidence="2">DAOMC 236426</strain>
    </source>
</reference>
<feature type="region of interest" description="Disordered" evidence="1">
    <location>
        <begin position="1"/>
        <end position="53"/>
    </location>
</feature>
<proteinExistence type="predicted"/>
<name>A0A8X7SW97_9BASI</name>
<reference evidence="2" key="2">
    <citation type="journal article" date="2019" name="IMA Fungus">
        <title>Genome sequencing and comparison of five Tilletia species to identify candidate genes for the detection of regulated species infecting wheat.</title>
        <authorList>
            <person name="Nguyen H.D.T."/>
            <person name="Sultana T."/>
            <person name="Kesanakurti P."/>
            <person name="Hambleton S."/>
        </authorList>
    </citation>
    <scope>NUCLEOTIDE SEQUENCE</scope>
    <source>
        <strain evidence="2">DAOMC 236426</strain>
    </source>
</reference>
<comment type="caution">
    <text evidence="2">The sequence shown here is derived from an EMBL/GenBank/DDBJ whole genome shotgun (WGS) entry which is preliminary data.</text>
</comment>
<feature type="compositionally biased region" description="Low complexity" evidence="1">
    <location>
        <begin position="1"/>
        <end position="16"/>
    </location>
</feature>
<protein>
    <submittedName>
        <fullName evidence="2">Uncharacterized protein</fullName>
    </submittedName>
</protein>
<dbReference type="EMBL" id="LWDE02000669">
    <property type="protein sequence ID" value="KAE8245762.1"/>
    <property type="molecule type" value="Genomic_DNA"/>
</dbReference>
<keyword evidence="3" id="KW-1185">Reference proteome</keyword>
<accession>A0A8X7SW97</accession>
<evidence type="ECO:0000313" key="3">
    <source>
        <dbReference type="Proteomes" id="UP000077684"/>
    </source>
</evidence>
<evidence type="ECO:0000256" key="1">
    <source>
        <dbReference type="SAM" id="MobiDB-lite"/>
    </source>
</evidence>
<organism evidence="2 3">
    <name type="scientific">Tilletia controversa</name>
    <name type="common">dwarf bunt fungus</name>
    <dbReference type="NCBI Taxonomy" id="13291"/>
    <lineage>
        <taxon>Eukaryota</taxon>
        <taxon>Fungi</taxon>
        <taxon>Dikarya</taxon>
        <taxon>Basidiomycota</taxon>
        <taxon>Ustilaginomycotina</taxon>
        <taxon>Exobasidiomycetes</taxon>
        <taxon>Tilletiales</taxon>
        <taxon>Tilletiaceae</taxon>
        <taxon>Tilletia</taxon>
    </lineage>
</organism>
<dbReference type="Proteomes" id="UP000077684">
    <property type="component" value="Unassembled WGS sequence"/>
</dbReference>
<sequence length="140" mass="15344">MRSASSEETTKASTRALDMAASETGLKRFKKENKLGSGKDDFASARDSTSETTSAVAAVAWRRPLRFDGGKGSSSSRHKEEKIEKIIVHLKTDKKYKAAAKVNADAKFKVAAAHETFHRNALLAKKIAAEKKKGGFNWLF</sequence>